<protein>
    <submittedName>
        <fullName evidence="1">Uncharacterized protein</fullName>
    </submittedName>
</protein>
<comment type="caution">
    <text evidence="1">The sequence shown here is derived from an EMBL/GenBank/DDBJ whole genome shotgun (WGS) entry which is preliminary data.</text>
</comment>
<keyword evidence="2" id="KW-1185">Reference proteome</keyword>
<dbReference type="AlphaFoldDB" id="A0A4R6RNH0"/>
<accession>A0A4R6RNH0</accession>
<dbReference type="Proteomes" id="UP000294593">
    <property type="component" value="Unassembled WGS sequence"/>
</dbReference>
<gene>
    <name evidence="1" type="ORF">EV672_101266</name>
</gene>
<evidence type="ECO:0000313" key="1">
    <source>
        <dbReference type="EMBL" id="TDP88122.1"/>
    </source>
</evidence>
<name>A0A4R6RNH0_9BURK</name>
<sequence>MTDAPSPLPSDDAPDRAPGLTAAVRDIVAPLAQLAIAKGMRYPELDELLKGALVEAARQAHADVPLSRVVSRISTATGINRREVTRLTHQASTESSKPRSVVNELYARWSTDPGYLQHGQPMRLPRLGADPSFEGLATSVNKDVRPRSLLDELCRLGMAKVHEDDTVELLQDKFVPSQDERQMFAFLGANVGDHLQAAVHNVMGHGVRTLEQALFTDALSASSVEVIRPKVSAQWQSVVRSLAPEVQSLMDHDKAQQHPQDHRLRIGMYMYAAPLARTPEADEASAPPKKETP</sequence>
<organism evidence="1 2">
    <name type="scientific">Aquabacterium commune</name>
    <dbReference type="NCBI Taxonomy" id="70586"/>
    <lineage>
        <taxon>Bacteria</taxon>
        <taxon>Pseudomonadati</taxon>
        <taxon>Pseudomonadota</taxon>
        <taxon>Betaproteobacteria</taxon>
        <taxon>Burkholderiales</taxon>
        <taxon>Aquabacterium</taxon>
    </lineage>
</organism>
<dbReference type="EMBL" id="SNXW01000001">
    <property type="protein sequence ID" value="TDP88122.1"/>
    <property type="molecule type" value="Genomic_DNA"/>
</dbReference>
<proteinExistence type="predicted"/>
<dbReference type="RefSeq" id="WP_243738451.1">
    <property type="nucleotide sequence ID" value="NZ_SNXW01000001.1"/>
</dbReference>
<reference evidence="1 2" key="1">
    <citation type="submission" date="2019-03" db="EMBL/GenBank/DDBJ databases">
        <title>Genomic Encyclopedia of Type Strains, Phase IV (KMG-IV): sequencing the most valuable type-strain genomes for metagenomic binning, comparative biology and taxonomic classification.</title>
        <authorList>
            <person name="Goeker M."/>
        </authorList>
    </citation>
    <scope>NUCLEOTIDE SEQUENCE [LARGE SCALE GENOMIC DNA]</scope>
    <source>
        <strain evidence="1 2">DSM 11901</strain>
    </source>
</reference>
<evidence type="ECO:0000313" key="2">
    <source>
        <dbReference type="Proteomes" id="UP000294593"/>
    </source>
</evidence>
<dbReference type="InterPro" id="IPR045445">
    <property type="entry name" value="DUF6502"/>
</dbReference>
<dbReference type="Pfam" id="PF20112">
    <property type="entry name" value="DUF6502"/>
    <property type="match status" value="1"/>
</dbReference>